<evidence type="ECO:0000313" key="3">
    <source>
        <dbReference type="Proteomes" id="UP000234254"/>
    </source>
</evidence>
<keyword evidence="3" id="KW-1185">Reference proteome</keyword>
<name>A0A2I1CZA6_ASPC2</name>
<feature type="chain" id="PRO_5014183700" evidence="1">
    <location>
        <begin position="23"/>
        <end position="120"/>
    </location>
</feature>
<organism evidence="2 3">
    <name type="scientific">Aspergillus campestris (strain IBT 28561)</name>
    <dbReference type="NCBI Taxonomy" id="1392248"/>
    <lineage>
        <taxon>Eukaryota</taxon>
        <taxon>Fungi</taxon>
        <taxon>Dikarya</taxon>
        <taxon>Ascomycota</taxon>
        <taxon>Pezizomycotina</taxon>
        <taxon>Eurotiomycetes</taxon>
        <taxon>Eurotiomycetidae</taxon>
        <taxon>Eurotiales</taxon>
        <taxon>Aspergillaceae</taxon>
        <taxon>Aspergillus</taxon>
        <taxon>Aspergillus subgen. Circumdati</taxon>
    </lineage>
</organism>
<dbReference type="Proteomes" id="UP000234254">
    <property type="component" value="Unassembled WGS sequence"/>
</dbReference>
<feature type="signal peptide" evidence="1">
    <location>
        <begin position="1"/>
        <end position="22"/>
    </location>
</feature>
<dbReference type="RefSeq" id="XP_024691548.1">
    <property type="nucleotide sequence ID" value="XM_024841864.1"/>
</dbReference>
<dbReference type="EMBL" id="MSFM01000008">
    <property type="protein sequence ID" value="PKY02954.1"/>
    <property type="molecule type" value="Genomic_DNA"/>
</dbReference>
<comment type="caution">
    <text evidence="2">The sequence shown here is derived from an EMBL/GenBank/DDBJ whole genome shotgun (WGS) entry which is preliminary data.</text>
</comment>
<evidence type="ECO:0000313" key="2">
    <source>
        <dbReference type="EMBL" id="PKY02954.1"/>
    </source>
</evidence>
<dbReference type="VEuPathDB" id="FungiDB:P168DRAFT_345379"/>
<protein>
    <submittedName>
        <fullName evidence="2">Uncharacterized protein</fullName>
    </submittedName>
</protein>
<gene>
    <name evidence="2" type="ORF">P168DRAFT_345379</name>
</gene>
<sequence length="120" mass="13075">MKLISVLATAMAILPSSAIATAEETQLPHIVPEVCVKIRVCLNYDFKGPCYNECQKPSVTHKIRDGFRDNAGSFAVDTKGYLCTVGTPNAATCSGKEYPGFKRLPDWCVNNISGYHCTKS</sequence>
<dbReference type="GeneID" id="36549393"/>
<proteinExistence type="predicted"/>
<evidence type="ECO:0000256" key="1">
    <source>
        <dbReference type="SAM" id="SignalP"/>
    </source>
</evidence>
<reference evidence="2" key="1">
    <citation type="submission" date="2016-12" db="EMBL/GenBank/DDBJ databases">
        <title>The genomes of Aspergillus section Nigri reveals drivers in fungal speciation.</title>
        <authorList>
            <consortium name="DOE Joint Genome Institute"/>
            <person name="Vesth T.C."/>
            <person name="Nybo J."/>
            <person name="Theobald S."/>
            <person name="Brandl J."/>
            <person name="Frisvad J.C."/>
            <person name="Nielsen K.F."/>
            <person name="Lyhne E.K."/>
            <person name="Kogle M.E."/>
            <person name="Kuo A."/>
            <person name="Riley R."/>
            <person name="Clum A."/>
            <person name="Nolan M."/>
            <person name="Lipzen A."/>
            <person name="Salamov A."/>
            <person name="Henrissat B."/>
            <person name="Wiebenga A."/>
            <person name="De vries R.P."/>
            <person name="Grigoriev I.V."/>
            <person name="Mortensen U.H."/>
            <person name="Andersen M.R."/>
            <person name="Baker S.E."/>
        </authorList>
    </citation>
    <scope>NUCLEOTIDE SEQUENCE</scope>
    <source>
        <strain evidence="2">IBT 28561</strain>
    </source>
</reference>
<keyword evidence="1" id="KW-0732">Signal</keyword>
<dbReference type="OrthoDB" id="4338748at2759"/>
<dbReference type="AlphaFoldDB" id="A0A2I1CZA6"/>
<accession>A0A2I1CZA6</accession>